<dbReference type="RefSeq" id="WP_090606077.1">
    <property type="nucleotide sequence ID" value="NZ_FNZR01000005.1"/>
</dbReference>
<dbReference type="AlphaFoldDB" id="A0A1H7PVT9"/>
<keyword evidence="6" id="KW-1185">Reference proteome</keyword>
<dbReference type="PANTHER" id="PTHR43085">
    <property type="entry name" value="HEXOKINASE FAMILY MEMBER"/>
    <property type="match status" value="1"/>
</dbReference>
<dbReference type="PROSITE" id="PS00583">
    <property type="entry name" value="PFKB_KINASES_1"/>
    <property type="match status" value="1"/>
</dbReference>
<keyword evidence="3 5" id="KW-0418">Kinase</keyword>
<dbReference type="Gene3D" id="3.40.1190.20">
    <property type="match status" value="1"/>
</dbReference>
<comment type="similarity">
    <text evidence="1">Belongs to the carbohydrate kinase PfkB family.</text>
</comment>
<dbReference type="EMBL" id="FNZR01000005">
    <property type="protein sequence ID" value="SEL39375.1"/>
    <property type="molecule type" value="Genomic_DNA"/>
</dbReference>
<evidence type="ECO:0000256" key="1">
    <source>
        <dbReference type="ARBA" id="ARBA00010688"/>
    </source>
</evidence>
<gene>
    <name evidence="5" type="ORF">SAMN05421740_10524</name>
</gene>
<accession>A0A1H7PVT9</accession>
<sequence>MSNSENKTVVCYGEVLWDMLPTGKQPGGAPMNVAYHLQQLGKHPTVISKVGFDDLGKQLIETLAAKNIPTDFIQIDHEKPTSVVTATFKNKQEMVYTISEDVAWDYIEKMPNQESIVRHANYFVYGSLAARNRQSFEALLSLLEMANLKTLDLNLRAPFYNRDLLEVLLSSADILKVNRDELELVSGWFSALSAEKEQMQLVKDRFHLQSIMLTRGKAGAILNIADEWHATNGLPIQVEDTIGCGDAFLAAFISKQIENKTIDETLRHANQLAAFIATKKGACPGYELSSVNAWADSLLPNLD</sequence>
<dbReference type="InterPro" id="IPR050306">
    <property type="entry name" value="PfkB_Carbo_kinase"/>
</dbReference>
<dbReference type="OrthoDB" id="9813569at2"/>
<dbReference type="InterPro" id="IPR002173">
    <property type="entry name" value="Carboh/pur_kinase_PfkB_CS"/>
</dbReference>
<keyword evidence="2" id="KW-0808">Transferase</keyword>
<dbReference type="STRING" id="332977.SAMN05421740_10524"/>
<dbReference type="SUPFAM" id="SSF53613">
    <property type="entry name" value="Ribokinase-like"/>
    <property type="match status" value="1"/>
</dbReference>
<feature type="domain" description="Carbohydrate kinase PfkB" evidence="4">
    <location>
        <begin position="23"/>
        <end position="284"/>
    </location>
</feature>
<dbReference type="Proteomes" id="UP000198916">
    <property type="component" value="Unassembled WGS sequence"/>
</dbReference>
<reference evidence="6" key="1">
    <citation type="submission" date="2016-10" db="EMBL/GenBank/DDBJ databases">
        <authorList>
            <person name="Varghese N."/>
            <person name="Submissions S."/>
        </authorList>
    </citation>
    <scope>NUCLEOTIDE SEQUENCE [LARGE SCALE GENOMIC DNA]</scope>
    <source>
        <strain evidence="6">Jip14</strain>
    </source>
</reference>
<evidence type="ECO:0000259" key="4">
    <source>
        <dbReference type="Pfam" id="PF00294"/>
    </source>
</evidence>
<proteinExistence type="inferred from homology"/>
<dbReference type="InterPro" id="IPR029056">
    <property type="entry name" value="Ribokinase-like"/>
</dbReference>
<dbReference type="GO" id="GO:0016301">
    <property type="term" value="F:kinase activity"/>
    <property type="evidence" value="ECO:0007669"/>
    <property type="project" value="UniProtKB-KW"/>
</dbReference>
<name>A0A1H7PVT9_9SPHI</name>
<dbReference type="Pfam" id="PF00294">
    <property type="entry name" value="PfkB"/>
    <property type="match status" value="1"/>
</dbReference>
<dbReference type="CDD" id="cd01167">
    <property type="entry name" value="bac_FRK"/>
    <property type="match status" value="1"/>
</dbReference>
<evidence type="ECO:0000256" key="3">
    <source>
        <dbReference type="ARBA" id="ARBA00022777"/>
    </source>
</evidence>
<evidence type="ECO:0000313" key="5">
    <source>
        <dbReference type="EMBL" id="SEL39375.1"/>
    </source>
</evidence>
<evidence type="ECO:0000313" key="6">
    <source>
        <dbReference type="Proteomes" id="UP000198916"/>
    </source>
</evidence>
<organism evidence="5 6">
    <name type="scientific">Parapedobacter koreensis</name>
    <dbReference type="NCBI Taxonomy" id="332977"/>
    <lineage>
        <taxon>Bacteria</taxon>
        <taxon>Pseudomonadati</taxon>
        <taxon>Bacteroidota</taxon>
        <taxon>Sphingobacteriia</taxon>
        <taxon>Sphingobacteriales</taxon>
        <taxon>Sphingobacteriaceae</taxon>
        <taxon>Parapedobacter</taxon>
    </lineage>
</organism>
<dbReference type="InterPro" id="IPR011611">
    <property type="entry name" value="PfkB_dom"/>
</dbReference>
<evidence type="ECO:0000256" key="2">
    <source>
        <dbReference type="ARBA" id="ARBA00022679"/>
    </source>
</evidence>
<protein>
    <submittedName>
        <fullName evidence="5">Fructokinase</fullName>
    </submittedName>
</protein>
<dbReference type="PANTHER" id="PTHR43085:SF57">
    <property type="entry name" value="CARBOHYDRATE KINASE PFKB DOMAIN-CONTAINING PROTEIN"/>
    <property type="match status" value="1"/>
</dbReference>